<dbReference type="InterPro" id="IPR001647">
    <property type="entry name" value="HTH_TetR"/>
</dbReference>
<keyword evidence="5" id="KW-1185">Reference proteome</keyword>
<evidence type="ECO:0000259" key="3">
    <source>
        <dbReference type="PROSITE" id="PS50977"/>
    </source>
</evidence>
<dbReference type="EMBL" id="CP035806">
    <property type="protein sequence ID" value="QBE48347.1"/>
    <property type="molecule type" value="Genomic_DNA"/>
</dbReference>
<dbReference type="RefSeq" id="WP_130109485.1">
    <property type="nucleotide sequence ID" value="NZ_CP035806.1"/>
</dbReference>
<dbReference type="AlphaFoldDB" id="A0A4P6KDG4"/>
<dbReference type="InterPro" id="IPR039532">
    <property type="entry name" value="TetR_C_Firmicutes"/>
</dbReference>
<dbReference type="Gene3D" id="1.10.357.10">
    <property type="entry name" value="Tetracycline Repressor, domain 2"/>
    <property type="match status" value="1"/>
</dbReference>
<proteinExistence type="predicted"/>
<protein>
    <submittedName>
        <fullName evidence="4">TetR/AcrR family transcriptional regulator</fullName>
    </submittedName>
</protein>
<dbReference type="InterPro" id="IPR009057">
    <property type="entry name" value="Homeodomain-like_sf"/>
</dbReference>
<reference evidence="4 5" key="1">
    <citation type="submission" date="2019-02" db="EMBL/GenBank/DDBJ databases">
        <authorList>
            <person name="Sun L."/>
            <person name="Pan D."/>
            <person name="Wu X."/>
        </authorList>
    </citation>
    <scope>NUCLEOTIDE SEQUENCE [LARGE SCALE GENOMIC DNA]</scope>
    <source>
        <strain evidence="4 5">JW-1</strain>
    </source>
</reference>
<organism evidence="4 5">
    <name type="scientific">Leucobacter triazinivorans</name>
    <dbReference type="NCBI Taxonomy" id="1784719"/>
    <lineage>
        <taxon>Bacteria</taxon>
        <taxon>Bacillati</taxon>
        <taxon>Actinomycetota</taxon>
        <taxon>Actinomycetes</taxon>
        <taxon>Micrococcales</taxon>
        <taxon>Microbacteriaceae</taxon>
        <taxon>Leucobacter</taxon>
    </lineage>
</organism>
<feature type="DNA-binding region" description="H-T-H motif" evidence="2">
    <location>
        <begin position="30"/>
        <end position="49"/>
    </location>
</feature>
<evidence type="ECO:0000256" key="1">
    <source>
        <dbReference type="ARBA" id="ARBA00023125"/>
    </source>
</evidence>
<evidence type="ECO:0000313" key="4">
    <source>
        <dbReference type="EMBL" id="QBE48347.1"/>
    </source>
</evidence>
<sequence length="193" mass="21376">MTDARIVRTRAALHRAIIQLATEKPVPSITVSELADVAGINRVTFYKHFASPAEALGSALSLELDPARERLILGYTELTADPVEIFVASIDQILDHIERHRGLYLLSINTPQDGTVPNLLTDHFTETLQLYLAQRALHEPSLPDFEVDVVSRFFGMGLVGAIKAWVLSGVSDREAFLRSVTALAPSWWFPART</sequence>
<dbReference type="SUPFAM" id="SSF46689">
    <property type="entry name" value="Homeodomain-like"/>
    <property type="match status" value="1"/>
</dbReference>
<feature type="domain" description="HTH tetR-type" evidence="3">
    <location>
        <begin position="7"/>
        <end position="67"/>
    </location>
</feature>
<dbReference type="KEGG" id="ltr:EVS81_05425"/>
<name>A0A4P6KDG4_9MICO</name>
<evidence type="ECO:0000256" key="2">
    <source>
        <dbReference type="PROSITE-ProRule" id="PRU00335"/>
    </source>
</evidence>
<keyword evidence="1 2" id="KW-0238">DNA-binding</keyword>
<gene>
    <name evidence="4" type="ORF">EVS81_05425</name>
</gene>
<dbReference type="Proteomes" id="UP000289260">
    <property type="component" value="Chromosome"/>
</dbReference>
<dbReference type="Pfam" id="PF14278">
    <property type="entry name" value="TetR_C_8"/>
    <property type="match status" value="1"/>
</dbReference>
<evidence type="ECO:0000313" key="5">
    <source>
        <dbReference type="Proteomes" id="UP000289260"/>
    </source>
</evidence>
<dbReference type="GO" id="GO:0003677">
    <property type="term" value="F:DNA binding"/>
    <property type="evidence" value="ECO:0007669"/>
    <property type="project" value="UniProtKB-UniRule"/>
</dbReference>
<dbReference type="PROSITE" id="PS50977">
    <property type="entry name" value="HTH_TETR_2"/>
    <property type="match status" value="1"/>
</dbReference>
<dbReference type="OrthoDB" id="3193022at2"/>
<accession>A0A4P6KDG4</accession>